<dbReference type="GO" id="GO:0003677">
    <property type="term" value="F:DNA binding"/>
    <property type="evidence" value="ECO:0007669"/>
    <property type="project" value="InterPro"/>
</dbReference>
<evidence type="ECO:0000313" key="2">
    <source>
        <dbReference type="EMBL" id="GGR11628.1"/>
    </source>
</evidence>
<dbReference type="RefSeq" id="WP_189090922.1">
    <property type="nucleotide sequence ID" value="NZ_BMQL01000013.1"/>
</dbReference>
<gene>
    <name evidence="2" type="ORF">GCM10008957_25780</name>
</gene>
<dbReference type="InterPro" id="IPR039418">
    <property type="entry name" value="LexA-like"/>
</dbReference>
<evidence type="ECO:0000313" key="3">
    <source>
        <dbReference type="Proteomes" id="UP000603865"/>
    </source>
</evidence>
<reference evidence="2" key="2">
    <citation type="submission" date="2020-09" db="EMBL/GenBank/DDBJ databases">
        <authorList>
            <person name="Sun Q."/>
            <person name="Ohkuma M."/>
        </authorList>
    </citation>
    <scope>NUCLEOTIDE SEQUENCE</scope>
    <source>
        <strain evidence="2">JCM 31311</strain>
    </source>
</reference>
<dbReference type="SMART" id="SM00530">
    <property type="entry name" value="HTH_XRE"/>
    <property type="match status" value="1"/>
</dbReference>
<proteinExistence type="predicted"/>
<reference evidence="2" key="1">
    <citation type="journal article" date="2014" name="Int. J. Syst. Evol. Microbiol.">
        <title>Complete genome sequence of Corynebacterium casei LMG S-19264T (=DSM 44701T), isolated from a smear-ripened cheese.</title>
        <authorList>
            <consortium name="US DOE Joint Genome Institute (JGI-PGF)"/>
            <person name="Walter F."/>
            <person name="Albersmeier A."/>
            <person name="Kalinowski J."/>
            <person name="Ruckert C."/>
        </authorList>
    </citation>
    <scope>NUCLEOTIDE SEQUENCE</scope>
    <source>
        <strain evidence="2">JCM 31311</strain>
    </source>
</reference>
<dbReference type="AlphaFoldDB" id="A0A918C9I1"/>
<dbReference type="SUPFAM" id="SSF51306">
    <property type="entry name" value="LexA/Signal peptidase"/>
    <property type="match status" value="1"/>
</dbReference>
<dbReference type="CDD" id="cd00093">
    <property type="entry name" value="HTH_XRE"/>
    <property type="match status" value="1"/>
</dbReference>
<dbReference type="Gene3D" id="1.10.260.40">
    <property type="entry name" value="lambda repressor-like DNA-binding domains"/>
    <property type="match status" value="1"/>
</dbReference>
<dbReference type="Gene3D" id="2.10.109.10">
    <property type="entry name" value="Umud Fragment, subunit A"/>
    <property type="match status" value="1"/>
</dbReference>
<protein>
    <recommendedName>
        <fullName evidence="1">HTH cro/C1-type domain-containing protein</fullName>
    </recommendedName>
</protein>
<sequence>MLGAYYVMPTAKNAKPAWAVALKKRREEVVGSQEELAMRADISQSLVSQIERGVQNPLGVSLERLSRLLQALSWSVNEFSAATGLNLPLMGVPQMQQAHAEYQQQPVYSLSSLLNPSAARPIEHAWLRPGKGDHPTFTRALLIEDTDMERMGRSLHPDDIVLVRTDDITPVNDHLYAIAHDSKVMIRRYVETPIGAAFVADNPNLSGQLLSPSQVTVLGRMYRTFSDFNNFDN</sequence>
<dbReference type="InterPro" id="IPR036286">
    <property type="entry name" value="LexA/Signal_pep-like_sf"/>
</dbReference>
<dbReference type="InterPro" id="IPR010982">
    <property type="entry name" value="Lambda_DNA-bd_dom_sf"/>
</dbReference>
<dbReference type="SUPFAM" id="SSF47413">
    <property type="entry name" value="lambda repressor-like DNA-binding domains"/>
    <property type="match status" value="1"/>
</dbReference>
<dbReference type="EMBL" id="BMQL01000013">
    <property type="protein sequence ID" value="GGR11628.1"/>
    <property type="molecule type" value="Genomic_DNA"/>
</dbReference>
<accession>A0A918C9I1</accession>
<dbReference type="Pfam" id="PF00717">
    <property type="entry name" value="Peptidase_S24"/>
    <property type="match status" value="1"/>
</dbReference>
<dbReference type="Proteomes" id="UP000603865">
    <property type="component" value="Unassembled WGS sequence"/>
</dbReference>
<dbReference type="Pfam" id="PF01381">
    <property type="entry name" value="HTH_3"/>
    <property type="match status" value="1"/>
</dbReference>
<dbReference type="PROSITE" id="PS50943">
    <property type="entry name" value="HTH_CROC1"/>
    <property type="match status" value="1"/>
</dbReference>
<keyword evidence="3" id="KW-1185">Reference proteome</keyword>
<dbReference type="InterPro" id="IPR001387">
    <property type="entry name" value="Cro/C1-type_HTH"/>
</dbReference>
<name>A0A918C9I1_9DEIO</name>
<evidence type="ECO:0000259" key="1">
    <source>
        <dbReference type="PROSITE" id="PS50943"/>
    </source>
</evidence>
<organism evidence="2 3">
    <name type="scientific">Deinococcus ruber</name>
    <dbReference type="NCBI Taxonomy" id="1848197"/>
    <lineage>
        <taxon>Bacteria</taxon>
        <taxon>Thermotogati</taxon>
        <taxon>Deinococcota</taxon>
        <taxon>Deinococci</taxon>
        <taxon>Deinococcales</taxon>
        <taxon>Deinococcaceae</taxon>
        <taxon>Deinococcus</taxon>
    </lineage>
</organism>
<dbReference type="CDD" id="cd06529">
    <property type="entry name" value="S24_LexA-like"/>
    <property type="match status" value="1"/>
</dbReference>
<feature type="domain" description="HTH cro/C1-type" evidence="1">
    <location>
        <begin position="22"/>
        <end position="79"/>
    </location>
</feature>
<dbReference type="InterPro" id="IPR015927">
    <property type="entry name" value="Peptidase_S24_S26A/B/C"/>
</dbReference>
<comment type="caution">
    <text evidence="2">The sequence shown here is derived from an EMBL/GenBank/DDBJ whole genome shotgun (WGS) entry which is preliminary data.</text>
</comment>